<dbReference type="PIRSF" id="PIRSF016719">
    <property type="entry name" value="UCP016719"/>
    <property type="match status" value="1"/>
</dbReference>
<evidence type="ECO:0000259" key="3">
    <source>
        <dbReference type="Pfam" id="PF20732"/>
    </source>
</evidence>
<evidence type="ECO:0000313" key="4">
    <source>
        <dbReference type="EMBL" id="MBB2159274.1"/>
    </source>
</evidence>
<dbReference type="Pfam" id="PF20732">
    <property type="entry name" value="NamZ_C"/>
    <property type="match status" value="1"/>
</dbReference>
<dbReference type="InterPro" id="IPR008302">
    <property type="entry name" value="NamZ"/>
</dbReference>
<name>A0A7W4IAL5_9PROT</name>
<dbReference type="PANTHER" id="PTHR42915">
    <property type="entry name" value="HYPOTHETICAL 460 KDA PROTEIN IN FEUA-SIGW INTERGENIC REGION [PRECURSOR]"/>
    <property type="match status" value="1"/>
</dbReference>
<feature type="chain" id="PRO_5031298813" evidence="1">
    <location>
        <begin position="28"/>
        <end position="422"/>
    </location>
</feature>
<dbReference type="InterPro" id="IPR006311">
    <property type="entry name" value="TAT_signal"/>
</dbReference>
<dbReference type="InterPro" id="IPR048503">
    <property type="entry name" value="NamZ_C"/>
</dbReference>
<dbReference type="Gene3D" id="3.90.1150.140">
    <property type="match status" value="1"/>
</dbReference>
<reference evidence="4 5" key="1">
    <citation type="submission" date="2020-04" db="EMBL/GenBank/DDBJ databases">
        <title>Description of novel Gluconacetobacter.</title>
        <authorList>
            <person name="Sombolestani A."/>
        </authorList>
    </citation>
    <scope>NUCLEOTIDE SEQUENCE [LARGE SCALE GENOMIC DNA]</scope>
    <source>
        <strain evidence="4 5">LMG 19747</strain>
    </source>
</reference>
<dbReference type="RefSeq" id="WP_182996144.1">
    <property type="nucleotide sequence ID" value="NZ_JABEQJ010000003.1"/>
</dbReference>
<dbReference type="Pfam" id="PF07075">
    <property type="entry name" value="NamZ_N"/>
    <property type="match status" value="1"/>
</dbReference>
<protein>
    <submittedName>
        <fullName evidence="4">DUF1343 domain-containing protein</fullName>
    </submittedName>
</protein>
<evidence type="ECO:0000313" key="5">
    <source>
        <dbReference type="Proteomes" id="UP000589085"/>
    </source>
</evidence>
<gene>
    <name evidence="4" type="ORF">HLH48_03625</name>
</gene>
<feature type="domain" description="Peptidoglycan beta-N-acetylmuramidase NamZ C-terminal" evidence="3">
    <location>
        <begin position="268"/>
        <end position="420"/>
    </location>
</feature>
<comment type="caution">
    <text evidence="4">The sequence shown here is derived from an EMBL/GenBank/DDBJ whole genome shotgun (WGS) entry which is preliminary data.</text>
</comment>
<dbReference type="PROSITE" id="PS51318">
    <property type="entry name" value="TAT"/>
    <property type="match status" value="1"/>
</dbReference>
<keyword evidence="1" id="KW-0732">Signal</keyword>
<dbReference type="PANTHER" id="PTHR42915:SF1">
    <property type="entry name" value="PEPTIDOGLYCAN BETA-N-ACETYLMURAMIDASE NAMZ"/>
    <property type="match status" value="1"/>
</dbReference>
<accession>A0A7W4IAL5</accession>
<dbReference type="AlphaFoldDB" id="A0A7W4IAL5"/>
<proteinExistence type="predicted"/>
<dbReference type="Proteomes" id="UP000589085">
    <property type="component" value="Unassembled WGS sequence"/>
</dbReference>
<dbReference type="InterPro" id="IPR048502">
    <property type="entry name" value="NamZ_N"/>
</dbReference>
<dbReference type="EMBL" id="JABEQJ010000003">
    <property type="protein sequence ID" value="MBB2159274.1"/>
    <property type="molecule type" value="Genomic_DNA"/>
</dbReference>
<dbReference type="Gene3D" id="3.40.50.12170">
    <property type="entry name" value="Uncharacterised protein PF07075, DUF1343"/>
    <property type="match status" value="1"/>
</dbReference>
<feature type="domain" description="Peptidoglycan beta-N-acetylmuramidase NamZ N-terminal" evidence="2">
    <location>
        <begin position="59"/>
        <end position="264"/>
    </location>
</feature>
<dbReference type="GO" id="GO:0033922">
    <property type="term" value="F:peptidoglycan beta-N-acetylmuramidase activity"/>
    <property type="evidence" value="ECO:0007669"/>
    <property type="project" value="InterPro"/>
</dbReference>
<feature type="signal peptide" evidence="1">
    <location>
        <begin position="1"/>
        <end position="27"/>
    </location>
</feature>
<sequence length="422" mass="45222">MTPPRRTVLAGLASTLASTLAATRARADAPCAPPVPARVATGFDRLRADGYRLLAGHRVGLVANPTSVDRALCHIADLLHAEPTVRLAAIFGPEHGFRGSAPAGASEARTTDPATGITVFDIYDKAGAPLDRILRESGIDLLLFDIQDIGARFYTYAWTLHDVMQSCARLAIPVIVLDRPNPIGAVAPSGPVLQPAFASFVGRAPIALRHAMTMGELALFFHRYSLAAPAAPPRVVAMRGWSRALFYDQTGLPWVAPSPNMPTLDTALAYPGTCLFEGTVLSVGRGTAQPFLQLGGPEVDARPWVAALRQAGLPGVLFRETWFTPSAQVDRDRLVHGLDLVVTDRRRFDPVATGLALLHTARPLCRGAFWRADGHMFDLLCGTDAIRHAIDAGTGPATIAAGWQAGLAAFARRRRDVLLYRS</sequence>
<evidence type="ECO:0000256" key="1">
    <source>
        <dbReference type="SAM" id="SignalP"/>
    </source>
</evidence>
<evidence type="ECO:0000259" key="2">
    <source>
        <dbReference type="Pfam" id="PF07075"/>
    </source>
</evidence>
<organism evidence="4 5">
    <name type="scientific">Gluconacetobacter sacchari</name>
    <dbReference type="NCBI Taxonomy" id="92759"/>
    <lineage>
        <taxon>Bacteria</taxon>
        <taxon>Pseudomonadati</taxon>
        <taxon>Pseudomonadota</taxon>
        <taxon>Alphaproteobacteria</taxon>
        <taxon>Acetobacterales</taxon>
        <taxon>Acetobacteraceae</taxon>
        <taxon>Gluconacetobacter</taxon>
    </lineage>
</organism>